<organism evidence="6 7">
    <name type="scientific">Taylorella equigenitalis ATCC 35865</name>
    <dbReference type="NCBI Taxonomy" id="743973"/>
    <lineage>
        <taxon>Bacteria</taxon>
        <taxon>Pseudomonadati</taxon>
        <taxon>Pseudomonadota</taxon>
        <taxon>Betaproteobacteria</taxon>
        <taxon>Burkholderiales</taxon>
        <taxon>Alcaligenaceae</taxon>
        <taxon>Taylorella</taxon>
    </lineage>
</organism>
<proteinExistence type="predicted"/>
<dbReference type="SMART" id="SM00382">
    <property type="entry name" value="AAA"/>
    <property type="match status" value="1"/>
</dbReference>
<protein>
    <submittedName>
        <fullName evidence="6">ABC transporter, ATP-binding protein</fullName>
    </submittedName>
</protein>
<feature type="domain" description="ABC transporter" evidence="5">
    <location>
        <begin position="2"/>
        <end position="223"/>
    </location>
</feature>
<keyword evidence="2" id="KW-1003">Cell membrane</keyword>
<name>A0ABN4AWW8_9BURK</name>
<dbReference type="SUPFAM" id="SSF52540">
    <property type="entry name" value="P-loop containing nucleoside triphosphate hydrolases"/>
    <property type="match status" value="1"/>
</dbReference>
<keyword evidence="3" id="KW-0547">Nucleotide-binding</keyword>
<dbReference type="InterPro" id="IPR003593">
    <property type="entry name" value="AAA+_ATPase"/>
</dbReference>
<dbReference type="PANTHER" id="PTHR24220:SF86">
    <property type="entry name" value="ABC TRANSPORTER ABCH.1"/>
    <property type="match status" value="1"/>
</dbReference>
<dbReference type="GO" id="GO:0005524">
    <property type="term" value="F:ATP binding"/>
    <property type="evidence" value="ECO:0007669"/>
    <property type="project" value="UniProtKB-KW"/>
</dbReference>
<dbReference type="Proteomes" id="UP000003121">
    <property type="component" value="Chromosome"/>
</dbReference>
<dbReference type="RefSeq" id="WP_014840619.1">
    <property type="nucleotide sequence ID" value="NC_018108.1"/>
</dbReference>
<dbReference type="Pfam" id="PF00005">
    <property type="entry name" value="ABC_tran"/>
    <property type="match status" value="1"/>
</dbReference>
<keyword evidence="4 6" id="KW-0067">ATP-binding</keyword>
<dbReference type="CDD" id="cd03255">
    <property type="entry name" value="ABC_MJ0796_LolCDE_FtsE"/>
    <property type="match status" value="1"/>
</dbReference>
<gene>
    <name evidence="6" type="ORF">KUI_1444</name>
</gene>
<dbReference type="InterPro" id="IPR003439">
    <property type="entry name" value="ABC_transporter-like_ATP-bd"/>
</dbReference>
<evidence type="ECO:0000256" key="2">
    <source>
        <dbReference type="ARBA" id="ARBA00022475"/>
    </source>
</evidence>
<keyword evidence="1" id="KW-0813">Transport</keyword>
<dbReference type="InterPro" id="IPR027417">
    <property type="entry name" value="P-loop_NTPase"/>
</dbReference>
<evidence type="ECO:0000313" key="7">
    <source>
        <dbReference type="Proteomes" id="UP000003121"/>
    </source>
</evidence>
<dbReference type="PANTHER" id="PTHR24220">
    <property type="entry name" value="IMPORT ATP-BINDING PROTEIN"/>
    <property type="match status" value="1"/>
</dbReference>
<dbReference type="Gene3D" id="3.40.50.300">
    <property type="entry name" value="P-loop containing nucleotide triphosphate hydrolases"/>
    <property type="match status" value="1"/>
</dbReference>
<reference evidence="6 7" key="1">
    <citation type="journal article" date="2012" name="Vet. Microbiol.">
        <title>Comparative genomic analyses of the Taylorellae.</title>
        <authorList>
            <person name="Hauser H."/>
            <person name="Richter D.C."/>
            <person name="van Tonder A."/>
            <person name="Clark L."/>
            <person name="Preston A."/>
        </authorList>
    </citation>
    <scope>NUCLEOTIDE SEQUENCE [LARGE SCALE GENOMIC DNA]</scope>
    <source>
        <strain evidence="6 7">ATCC 35865</strain>
    </source>
</reference>
<keyword evidence="2" id="KW-0472">Membrane</keyword>
<evidence type="ECO:0000313" key="6">
    <source>
        <dbReference type="EMBL" id="AFN36488.1"/>
    </source>
</evidence>
<dbReference type="PROSITE" id="PS00211">
    <property type="entry name" value="ABC_TRANSPORTER_1"/>
    <property type="match status" value="1"/>
</dbReference>
<dbReference type="InterPro" id="IPR017871">
    <property type="entry name" value="ABC_transporter-like_CS"/>
</dbReference>
<evidence type="ECO:0000256" key="1">
    <source>
        <dbReference type="ARBA" id="ARBA00022448"/>
    </source>
</evidence>
<dbReference type="InterPro" id="IPR017911">
    <property type="entry name" value="MacB-like_ATP-bd"/>
</dbReference>
<evidence type="ECO:0000259" key="5">
    <source>
        <dbReference type="PROSITE" id="PS50893"/>
    </source>
</evidence>
<dbReference type="InterPro" id="IPR015854">
    <property type="entry name" value="ABC_transpr_LolD-like"/>
</dbReference>
<dbReference type="GeneID" id="79939656"/>
<evidence type="ECO:0000256" key="4">
    <source>
        <dbReference type="ARBA" id="ARBA00022840"/>
    </source>
</evidence>
<evidence type="ECO:0000256" key="3">
    <source>
        <dbReference type="ARBA" id="ARBA00022741"/>
    </source>
</evidence>
<keyword evidence="7" id="KW-1185">Reference proteome</keyword>
<dbReference type="PROSITE" id="PS50893">
    <property type="entry name" value="ABC_TRANSPORTER_2"/>
    <property type="match status" value="1"/>
</dbReference>
<accession>A0ABN4AWW8</accession>
<dbReference type="EMBL" id="CP003264">
    <property type="protein sequence ID" value="AFN36488.1"/>
    <property type="molecule type" value="Genomic_DNA"/>
</dbReference>
<sequence>MISISDLTKDYPDGQGIVRALTLPKLEIADAEQWALVGPSGSGKSTLLHILSGLTKPTTGSVSIDGVKLNDQSPEFLSNWRGKNIGYVLQTLSLLPSLSAFDNILTGAYFAGIKLTDKVKNEVKDMLSNMGLANMGHKKPAQLSQGQQQRVAIARSLIKKPKLILADEPSASLDRETSSNIMDMLINYANANGATLLISTHDPEIRSRFNKEISLTHGVQHAE</sequence>